<sequence>MGIKIKETMKRSLIQTAHRIQRGSCRNFERCCSMGTSTRD</sequence>
<proteinExistence type="predicted"/>
<name>V9EUP5_PHYNI</name>
<reference evidence="1 2" key="1">
    <citation type="submission" date="2013-11" db="EMBL/GenBank/DDBJ databases">
        <title>The Genome Sequence of Phytophthora parasitica P1569.</title>
        <authorList>
            <consortium name="The Broad Institute Genomics Platform"/>
            <person name="Russ C."/>
            <person name="Tyler B."/>
            <person name="Panabieres F."/>
            <person name="Shan W."/>
            <person name="Tripathy S."/>
            <person name="Grunwald N."/>
            <person name="Machado M."/>
            <person name="Johnson C.S."/>
            <person name="Arredondo F."/>
            <person name="Hong C."/>
            <person name="Coffey M."/>
            <person name="Young S.K."/>
            <person name="Zeng Q."/>
            <person name="Gargeya S."/>
            <person name="Fitzgerald M."/>
            <person name="Abouelleil A."/>
            <person name="Alvarado L."/>
            <person name="Chapman S.B."/>
            <person name="Gainer-Dewar J."/>
            <person name="Goldberg J."/>
            <person name="Griggs A."/>
            <person name="Gujja S."/>
            <person name="Hansen M."/>
            <person name="Howarth C."/>
            <person name="Imamovic A."/>
            <person name="Ireland A."/>
            <person name="Larimer J."/>
            <person name="McCowan C."/>
            <person name="Murphy C."/>
            <person name="Pearson M."/>
            <person name="Poon T.W."/>
            <person name="Priest M."/>
            <person name="Roberts A."/>
            <person name="Saif S."/>
            <person name="Shea T."/>
            <person name="Sykes S."/>
            <person name="Wortman J."/>
            <person name="Nusbaum C."/>
            <person name="Birren B."/>
        </authorList>
    </citation>
    <scope>NUCLEOTIDE SEQUENCE [LARGE SCALE GENOMIC DNA]</scope>
    <source>
        <strain evidence="1 2">P1569</strain>
    </source>
</reference>
<dbReference type="Proteomes" id="UP000018721">
    <property type="component" value="Unassembled WGS sequence"/>
</dbReference>
<dbReference type="AlphaFoldDB" id="V9EUP5"/>
<protein>
    <submittedName>
        <fullName evidence="1">Uncharacterized protein</fullName>
    </submittedName>
</protein>
<dbReference type="EMBL" id="ANIZ01002040">
    <property type="protein sequence ID" value="ETI42974.1"/>
    <property type="molecule type" value="Genomic_DNA"/>
</dbReference>
<gene>
    <name evidence="1" type="ORF">F443_11984</name>
</gene>
<evidence type="ECO:0000313" key="1">
    <source>
        <dbReference type="EMBL" id="ETI42974.1"/>
    </source>
</evidence>
<evidence type="ECO:0000313" key="2">
    <source>
        <dbReference type="Proteomes" id="UP000018721"/>
    </source>
</evidence>
<accession>V9EUP5</accession>
<organism evidence="1 2">
    <name type="scientific">Phytophthora nicotianae P1569</name>
    <dbReference type="NCBI Taxonomy" id="1317065"/>
    <lineage>
        <taxon>Eukaryota</taxon>
        <taxon>Sar</taxon>
        <taxon>Stramenopiles</taxon>
        <taxon>Oomycota</taxon>
        <taxon>Peronosporomycetes</taxon>
        <taxon>Peronosporales</taxon>
        <taxon>Peronosporaceae</taxon>
        <taxon>Phytophthora</taxon>
    </lineage>
</organism>
<dbReference type="HOGENOM" id="CLU_3300562_0_0_1"/>
<comment type="caution">
    <text evidence="1">The sequence shown here is derived from an EMBL/GenBank/DDBJ whole genome shotgun (WGS) entry which is preliminary data.</text>
</comment>
<keyword evidence="2" id="KW-1185">Reference proteome</keyword>